<evidence type="ECO:0000313" key="9">
    <source>
        <dbReference type="Proteomes" id="UP001597440"/>
    </source>
</evidence>
<keyword evidence="9" id="KW-1185">Reference proteome</keyword>
<evidence type="ECO:0000259" key="7">
    <source>
        <dbReference type="Pfam" id="PF14322"/>
    </source>
</evidence>
<comment type="similarity">
    <text evidence="2">Belongs to the SusD family.</text>
</comment>
<dbReference type="Gene3D" id="1.25.40.390">
    <property type="match status" value="1"/>
</dbReference>
<gene>
    <name evidence="8" type="ORF">ACFSQW_05135</name>
</gene>
<evidence type="ECO:0000256" key="3">
    <source>
        <dbReference type="ARBA" id="ARBA00022729"/>
    </source>
</evidence>
<evidence type="ECO:0000256" key="1">
    <source>
        <dbReference type="ARBA" id="ARBA00004442"/>
    </source>
</evidence>
<feature type="domain" description="SusD-like N-terminal" evidence="7">
    <location>
        <begin position="86"/>
        <end position="224"/>
    </location>
</feature>
<keyword evidence="4" id="KW-0472">Membrane</keyword>
<name>A0ABW5KXT1_9SPHI</name>
<accession>A0ABW5KXT1</accession>
<evidence type="ECO:0000259" key="6">
    <source>
        <dbReference type="Pfam" id="PF07980"/>
    </source>
</evidence>
<sequence length="528" mass="59281">MKRIYIYTLGIVALFSCSKQLDVTPPNNITEEQIQELLSSGDEKKIQLVLGGMANNMPKMINFGALGSESRYASNQGFDAMRNLEGNDIVFGTRNLVMFGGDEYNLRDFISDASDKNFPYWSYGWNMVNTANKMLNYIGDDIVNTNKKLQEFKARGLILRAFAYNYLMENYQDAYLQGGKSKLGLSLYDRFAPVQESKARSSSEETYAFIKNDIKEAIRLLKEAGVGFTADKTDFDLGVAYFILAKVSLWTGDWTTTVSACNEILAKYPNLMTEAVYGGKNKAGATTPEFRPEQNGFLNIDINPEVILGFPVGEAVTVHNWWMNCFAEGNGGLGEGFARIDERLYSRIDNHDFRINSFLKNDFGEYTYPTNGVKRIIPSYANLKFAATHGMGSEDKKNVGRVSCYYMRSSEVLLMKAEALAQDQKGGDAKDALNVLLKARTIAGQTVLTCDTYSGMQGMDPLDMVKFQTRLELWGEGGREFYNNKRWNIPVNRASSANHVDKSSYAVSKMTLQIPLDEMQYNNKADQN</sequence>
<evidence type="ECO:0000256" key="2">
    <source>
        <dbReference type="ARBA" id="ARBA00006275"/>
    </source>
</evidence>
<dbReference type="Pfam" id="PF14322">
    <property type="entry name" value="SusD-like_3"/>
    <property type="match status" value="1"/>
</dbReference>
<dbReference type="PROSITE" id="PS51257">
    <property type="entry name" value="PROKAR_LIPOPROTEIN"/>
    <property type="match status" value="1"/>
</dbReference>
<dbReference type="InterPro" id="IPR012944">
    <property type="entry name" value="SusD_RagB_dom"/>
</dbReference>
<dbReference type="SUPFAM" id="SSF48452">
    <property type="entry name" value="TPR-like"/>
    <property type="match status" value="1"/>
</dbReference>
<dbReference type="InterPro" id="IPR011990">
    <property type="entry name" value="TPR-like_helical_dom_sf"/>
</dbReference>
<dbReference type="InterPro" id="IPR033985">
    <property type="entry name" value="SusD-like_N"/>
</dbReference>
<dbReference type="RefSeq" id="WP_210355547.1">
    <property type="nucleotide sequence ID" value="NZ_JAEQMU010000005.1"/>
</dbReference>
<keyword evidence="3" id="KW-0732">Signal</keyword>
<proteinExistence type="inferred from homology"/>
<feature type="domain" description="RagB/SusD" evidence="6">
    <location>
        <begin position="360"/>
        <end position="505"/>
    </location>
</feature>
<evidence type="ECO:0000313" key="8">
    <source>
        <dbReference type="EMBL" id="MFD2553762.1"/>
    </source>
</evidence>
<reference evidence="9" key="1">
    <citation type="journal article" date="2019" name="Int. J. Syst. Evol. Microbiol.">
        <title>The Global Catalogue of Microorganisms (GCM) 10K type strain sequencing project: providing services to taxonomists for standard genome sequencing and annotation.</title>
        <authorList>
            <consortium name="The Broad Institute Genomics Platform"/>
            <consortium name="The Broad Institute Genome Sequencing Center for Infectious Disease"/>
            <person name="Wu L."/>
            <person name="Ma J."/>
        </authorList>
    </citation>
    <scope>NUCLEOTIDE SEQUENCE [LARGE SCALE GENOMIC DNA]</scope>
    <source>
        <strain evidence="9">KCTC 52298</strain>
    </source>
</reference>
<evidence type="ECO:0000256" key="5">
    <source>
        <dbReference type="ARBA" id="ARBA00023237"/>
    </source>
</evidence>
<evidence type="ECO:0000256" key="4">
    <source>
        <dbReference type="ARBA" id="ARBA00023136"/>
    </source>
</evidence>
<dbReference type="EMBL" id="JBHULD010000007">
    <property type="protein sequence ID" value="MFD2553762.1"/>
    <property type="molecule type" value="Genomic_DNA"/>
</dbReference>
<comment type="caution">
    <text evidence="8">The sequence shown here is derived from an EMBL/GenBank/DDBJ whole genome shotgun (WGS) entry which is preliminary data.</text>
</comment>
<protein>
    <submittedName>
        <fullName evidence="8">RagB/SusD family nutrient uptake outer membrane protein</fullName>
    </submittedName>
</protein>
<organism evidence="8 9">
    <name type="scientific">Sphingobacterium tabacisoli</name>
    <dbReference type="NCBI Taxonomy" id="2044855"/>
    <lineage>
        <taxon>Bacteria</taxon>
        <taxon>Pseudomonadati</taxon>
        <taxon>Bacteroidota</taxon>
        <taxon>Sphingobacteriia</taxon>
        <taxon>Sphingobacteriales</taxon>
        <taxon>Sphingobacteriaceae</taxon>
        <taxon>Sphingobacterium</taxon>
    </lineage>
</organism>
<comment type="subcellular location">
    <subcellularLocation>
        <location evidence="1">Cell outer membrane</location>
    </subcellularLocation>
</comment>
<dbReference type="Proteomes" id="UP001597440">
    <property type="component" value="Unassembled WGS sequence"/>
</dbReference>
<keyword evidence="5" id="KW-0998">Cell outer membrane</keyword>
<dbReference type="Pfam" id="PF07980">
    <property type="entry name" value="SusD_RagB"/>
    <property type="match status" value="1"/>
</dbReference>